<protein>
    <recommendedName>
        <fullName evidence="3">Secreted protein</fullName>
    </recommendedName>
</protein>
<keyword evidence="1" id="KW-0732">Signal</keyword>
<proteinExistence type="predicted"/>
<evidence type="ECO:0000313" key="2">
    <source>
        <dbReference type="EMBL" id="CAG6744672.1"/>
    </source>
</evidence>
<feature type="signal peptide" evidence="1">
    <location>
        <begin position="1"/>
        <end position="16"/>
    </location>
</feature>
<dbReference type="AlphaFoldDB" id="A0A8D9E8U4"/>
<feature type="chain" id="PRO_5034631491" description="Secreted protein" evidence="1">
    <location>
        <begin position="17"/>
        <end position="144"/>
    </location>
</feature>
<dbReference type="EMBL" id="HBUF01472507">
    <property type="protein sequence ID" value="CAG6744672.1"/>
    <property type="molecule type" value="Transcribed_RNA"/>
</dbReference>
<evidence type="ECO:0008006" key="3">
    <source>
        <dbReference type="Google" id="ProtNLM"/>
    </source>
</evidence>
<evidence type="ECO:0000256" key="1">
    <source>
        <dbReference type="SAM" id="SignalP"/>
    </source>
</evidence>
<sequence length="144" mass="16697">MMVLVVRLCCICKRLGSVVTRVRIPPPSSFAVTGWFKQVQTVFRLTVCSVHTGLDLRVYPQGRPFPHRTQQERLKVKEHFVVTISKPGWLMRNDGSEVTISTTIFDQSYTSGNMRIIRIRRHCHFHQLDEFPSRVGVNPRSQFQ</sequence>
<accession>A0A8D9E8U4</accession>
<organism evidence="2">
    <name type="scientific">Cacopsylla melanoneura</name>
    <dbReference type="NCBI Taxonomy" id="428564"/>
    <lineage>
        <taxon>Eukaryota</taxon>
        <taxon>Metazoa</taxon>
        <taxon>Ecdysozoa</taxon>
        <taxon>Arthropoda</taxon>
        <taxon>Hexapoda</taxon>
        <taxon>Insecta</taxon>
        <taxon>Pterygota</taxon>
        <taxon>Neoptera</taxon>
        <taxon>Paraneoptera</taxon>
        <taxon>Hemiptera</taxon>
        <taxon>Sternorrhyncha</taxon>
        <taxon>Psylloidea</taxon>
        <taxon>Psyllidae</taxon>
        <taxon>Psyllinae</taxon>
        <taxon>Cacopsylla</taxon>
    </lineage>
</organism>
<reference evidence="2" key="1">
    <citation type="submission" date="2021-05" db="EMBL/GenBank/DDBJ databases">
        <authorList>
            <person name="Alioto T."/>
            <person name="Alioto T."/>
            <person name="Gomez Garrido J."/>
        </authorList>
    </citation>
    <scope>NUCLEOTIDE SEQUENCE</scope>
</reference>
<name>A0A8D9E8U4_9HEMI</name>